<dbReference type="Gramene" id="BGIOSGA016290-TA">
    <property type="protein sequence ID" value="BGIOSGA016290-PA"/>
    <property type="gene ID" value="BGIOSGA016290"/>
</dbReference>
<keyword evidence="1" id="KW-1133">Transmembrane helix</keyword>
<proteinExistence type="predicted"/>
<dbReference type="Proteomes" id="UP000007015">
    <property type="component" value="Chromosome 4"/>
</dbReference>
<keyword evidence="1" id="KW-0472">Membrane</keyword>
<protein>
    <submittedName>
        <fullName evidence="2">Uncharacterized protein</fullName>
    </submittedName>
</protein>
<dbReference type="EMBL" id="CM000129">
    <property type="protein sequence ID" value="EAY93912.1"/>
    <property type="molecule type" value="Genomic_DNA"/>
</dbReference>
<keyword evidence="1" id="KW-0812">Transmembrane</keyword>
<evidence type="ECO:0000313" key="2">
    <source>
        <dbReference type="EMBL" id="EAY93912.1"/>
    </source>
</evidence>
<evidence type="ECO:0000256" key="1">
    <source>
        <dbReference type="SAM" id="Phobius"/>
    </source>
</evidence>
<feature type="transmembrane region" description="Helical" evidence="1">
    <location>
        <begin position="110"/>
        <end position="129"/>
    </location>
</feature>
<evidence type="ECO:0000313" key="3">
    <source>
        <dbReference type="Proteomes" id="UP000007015"/>
    </source>
</evidence>
<reference evidence="2 3" key="1">
    <citation type="journal article" date="2005" name="PLoS Biol.">
        <title>The genomes of Oryza sativa: a history of duplications.</title>
        <authorList>
            <person name="Yu J."/>
            <person name="Wang J."/>
            <person name="Lin W."/>
            <person name="Li S."/>
            <person name="Li H."/>
            <person name="Zhou J."/>
            <person name="Ni P."/>
            <person name="Dong W."/>
            <person name="Hu S."/>
            <person name="Zeng C."/>
            <person name="Zhang J."/>
            <person name="Zhang Y."/>
            <person name="Li R."/>
            <person name="Xu Z."/>
            <person name="Li S."/>
            <person name="Li X."/>
            <person name="Zheng H."/>
            <person name="Cong L."/>
            <person name="Lin L."/>
            <person name="Yin J."/>
            <person name="Geng J."/>
            <person name="Li G."/>
            <person name="Shi J."/>
            <person name="Liu J."/>
            <person name="Lv H."/>
            <person name="Li J."/>
            <person name="Wang J."/>
            <person name="Deng Y."/>
            <person name="Ran L."/>
            <person name="Shi X."/>
            <person name="Wang X."/>
            <person name="Wu Q."/>
            <person name="Li C."/>
            <person name="Ren X."/>
            <person name="Wang J."/>
            <person name="Wang X."/>
            <person name="Li D."/>
            <person name="Liu D."/>
            <person name="Zhang X."/>
            <person name="Ji Z."/>
            <person name="Zhao W."/>
            <person name="Sun Y."/>
            <person name="Zhang Z."/>
            <person name="Bao J."/>
            <person name="Han Y."/>
            <person name="Dong L."/>
            <person name="Ji J."/>
            <person name="Chen P."/>
            <person name="Wu S."/>
            <person name="Liu J."/>
            <person name="Xiao Y."/>
            <person name="Bu D."/>
            <person name="Tan J."/>
            <person name="Yang L."/>
            <person name="Ye C."/>
            <person name="Zhang J."/>
            <person name="Xu J."/>
            <person name="Zhou Y."/>
            <person name="Yu Y."/>
            <person name="Zhang B."/>
            <person name="Zhuang S."/>
            <person name="Wei H."/>
            <person name="Liu B."/>
            <person name="Lei M."/>
            <person name="Yu H."/>
            <person name="Li Y."/>
            <person name="Xu H."/>
            <person name="Wei S."/>
            <person name="He X."/>
            <person name="Fang L."/>
            <person name="Zhang Z."/>
            <person name="Zhang Y."/>
            <person name="Huang X."/>
            <person name="Su Z."/>
            <person name="Tong W."/>
            <person name="Li J."/>
            <person name="Tong Z."/>
            <person name="Li S."/>
            <person name="Ye J."/>
            <person name="Wang L."/>
            <person name="Fang L."/>
            <person name="Lei T."/>
            <person name="Chen C."/>
            <person name="Chen H."/>
            <person name="Xu Z."/>
            <person name="Li H."/>
            <person name="Huang H."/>
            <person name="Zhang F."/>
            <person name="Xu H."/>
            <person name="Li N."/>
            <person name="Zhao C."/>
            <person name="Li S."/>
            <person name="Dong L."/>
            <person name="Huang Y."/>
            <person name="Li L."/>
            <person name="Xi Y."/>
            <person name="Qi Q."/>
            <person name="Li W."/>
            <person name="Zhang B."/>
            <person name="Hu W."/>
            <person name="Zhang Y."/>
            <person name="Tian X."/>
            <person name="Jiao Y."/>
            <person name="Liang X."/>
            <person name="Jin J."/>
            <person name="Gao L."/>
            <person name="Zheng W."/>
            <person name="Hao B."/>
            <person name="Liu S."/>
            <person name="Wang W."/>
            <person name="Yuan L."/>
            <person name="Cao M."/>
            <person name="McDermott J."/>
            <person name="Samudrala R."/>
            <person name="Wang J."/>
            <person name="Wong G.K."/>
            <person name="Yang H."/>
        </authorList>
    </citation>
    <scope>NUCLEOTIDE SEQUENCE [LARGE SCALE GENOMIC DNA]</scope>
    <source>
        <strain evidence="3">cv. 93-11</strain>
    </source>
</reference>
<name>A2XSV2_ORYSI</name>
<sequence length="183" mass="20289">MEHTKEFIDELHKPLTAEAKARMVADGKKKVQLQEKQEEDGTALRQGSRLSATDLIRYTLMGIRFAFAAADALLPLYTDADGFPYRKEAYFFALLLPFADSHHRSPIATAHHGVLLMGLLCLCLLFLHLGKALGFVCPKGSRFVPSAGAPHPQHNLTALVERQSKRVMFHSCPHHSSTIASDL</sequence>
<dbReference type="AlphaFoldDB" id="A2XSV2"/>
<gene>
    <name evidence="2" type="ORF">OsI_15684</name>
</gene>
<keyword evidence="3" id="KW-1185">Reference proteome</keyword>
<organism evidence="2 3">
    <name type="scientific">Oryza sativa subsp. indica</name>
    <name type="common">Rice</name>
    <dbReference type="NCBI Taxonomy" id="39946"/>
    <lineage>
        <taxon>Eukaryota</taxon>
        <taxon>Viridiplantae</taxon>
        <taxon>Streptophyta</taxon>
        <taxon>Embryophyta</taxon>
        <taxon>Tracheophyta</taxon>
        <taxon>Spermatophyta</taxon>
        <taxon>Magnoliopsida</taxon>
        <taxon>Liliopsida</taxon>
        <taxon>Poales</taxon>
        <taxon>Poaceae</taxon>
        <taxon>BOP clade</taxon>
        <taxon>Oryzoideae</taxon>
        <taxon>Oryzeae</taxon>
        <taxon>Oryzinae</taxon>
        <taxon>Oryza</taxon>
        <taxon>Oryza sativa</taxon>
    </lineage>
</organism>
<dbReference type="HOGENOM" id="CLU_1477441_0_0_1"/>
<feature type="transmembrane region" description="Helical" evidence="1">
    <location>
        <begin position="55"/>
        <end position="77"/>
    </location>
</feature>
<accession>A2XSV2</accession>